<keyword evidence="3" id="KW-0479">Metal-binding</keyword>
<evidence type="ECO:0000313" key="10">
    <source>
        <dbReference type="Proteomes" id="UP000199403"/>
    </source>
</evidence>
<comment type="similarity">
    <text evidence="2">Belongs to the sulfatase family.</text>
</comment>
<organism evidence="9 10">
    <name type="scientific">Cyclobacterium xiamenense</name>
    <dbReference type="NCBI Taxonomy" id="1297121"/>
    <lineage>
        <taxon>Bacteria</taxon>
        <taxon>Pseudomonadati</taxon>
        <taxon>Bacteroidota</taxon>
        <taxon>Cytophagia</taxon>
        <taxon>Cytophagales</taxon>
        <taxon>Cyclobacteriaceae</taxon>
        <taxon>Cyclobacterium</taxon>
    </lineage>
</organism>
<keyword evidence="4 7" id="KW-0732">Signal</keyword>
<dbReference type="STRING" id="1416801.SAMN05192553_10846"/>
<accession>A0A1H7AQJ4</accession>
<feature type="chain" id="PRO_5011491237" evidence="7">
    <location>
        <begin position="20"/>
        <end position="501"/>
    </location>
</feature>
<feature type="domain" description="Sulfatase N-terminal" evidence="8">
    <location>
        <begin position="31"/>
        <end position="396"/>
    </location>
</feature>
<evidence type="ECO:0000313" key="9">
    <source>
        <dbReference type="EMBL" id="SEJ67829.1"/>
    </source>
</evidence>
<dbReference type="GO" id="GO:0005737">
    <property type="term" value="C:cytoplasm"/>
    <property type="evidence" value="ECO:0007669"/>
    <property type="project" value="TreeGrafter"/>
</dbReference>
<dbReference type="PROSITE" id="PS51257">
    <property type="entry name" value="PROKAR_LIPOPROTEIN"/>
    <property type="match status" value="1"/>
</dbReference>
<dbReference type="RefSeq" id="WP_092177751.1">
    <property type="nucleotide sequence ID" value="NZ_FNZH01000008.1"/>
</dbReference>
<gene>
    <name evidence="9" type="ORF">SAMN05192553_10846</name>
</gene>
<dbReference type="InterPro" id="IPR017850">
    <property type="entry name" value="Alkaline_phosphatase_core_sf"/>
</dbReference>
<dbReference type="AlphaFoldDB" id="A0A1H7AQJ4"/>
<dbReference type="Pfam" id="PF00884">
    <property type="entry name" value="Sulfatase"/>
    <property type="match status" value="1"/>
</dbReference>
<comment type="cofactor">
    <cofactor evidence="1">
        <name>Ca(2+)</name>
        <dbReference type="ChEBI" id="CHEBI:29108"/>
    </cofactor>
</comment>
<dbReference type="EMBL" id="FNZH01000008">
    <property type="protein sequence ID" value="SEJ67829.1"/>
    <property type="molecule type" value="Genomic_DNA"/>
</dbReference>
<evidence type="ECO:0000259" key="8">
    <source>
        <dbReference type="Pfam" id="PF00884"/>
    </source>
</evidence>
<evidence type="ECO:0000256" key="4">
    <source>
        <dbReference type="ARBA" id="ARBA00022729"/>
    </source>
</evidence>
<keyword evidence="10" id="KW-1185">Reference proteome</keyword>
<evidence type="ECO:0000256" key="5">
    <source>
        <dbReference type="ARBA" id="ARBA00022801"/>
    </source>
</evidence>
<evidence type="ECO:0000256" key="6">
    <source>
        <dbReference type="ARBA" id="ARBA00022837"/>
    </source>
</evidence>
<dbReference type="SUPFAM" id="SSF53649">
    <property type="entry name" value="Alkaline phosphatase-like"/>
    <property type="match status" value="1"/>
</dbReference>
<protein>
    <submittedName>
        <fullName evidence="9">Arylsulfatase A</fullName>
    </submittedName>
</protein>
<dbReference type="PANTHER" id="PTHR45953">
    <property type="entry name" value="IDURONATE 2-SULFATASE"/>
    <property type="match status" value="1"/>
</dbReference>
<evidence type="ECO:0000256" key="2">
    <source>
        <dbReference type="ARBA" id="ARBA00008779"/>
    </source>
</evidence>
<dbReference type="CDD" id="cd16030">
    <property type="entry name" value="iduronate-2-sulfatase"/>
    <property type="match status" value="1"/>
</dbReference>
<sequence length="501" mass="56068">MKIRLLLTGLPLVALAFFACENREAKNEKLNVLFIAVDDLRPELGCYGVDYVHTPNIDKLAGEGRVFFNHFVHAAACGPSRSTLLSGTRTTDWDIFKTIRESGTKPTGIFSLPQLFKENGYRTVGIGKISHQPGGVMDSLQTLHEVPYSWDESYAPVGEWREPWSAFFSYAGGKARTSYYGRPTNRSLPPFEAAAVVDEGYADGHNAAAAIQQLRQLKDSTFFLAVGFYKPHLPFNAPKHYWDLYDPESIPTSQYPNMPENIASGLSLHYGRDSYEPRGTYTWPGDTLGWEITPERGNTLKHGYLAAVSYVDAQIGKVLDELTRLGLDENTLVVLWGDHGWHLGDYGIWGKHTNFDIALNSPLVVRQPRMKQPGVPAQGLVETVDIFPTLAELCGITAPDHLEGTSFKAALDNPEAPLKEFVVGERDAWGVRGKTARTRDHRLMVWIDKASGDTLEINLFDNREQPMPYQNIREDHPQLVADLKKKLEAAERERTDFFSGL</sequence>
<evidence type="ECO:0000256" key="1">
    <source>
        <dbReference type="ARBA" id="ARBA00001913"/>
    </source>
</evidence>
<dbReference type="Gene3D" id="3.40.720.10">
    <property type="entry name" value="Alkaline Phosphatase, subunit A"/>
    <property type="match status" value="1"/>
</dbReference>
<dbReference type="Proteomes" id="UP000199403">
    <property type="component" value="Unassembled WGS sequence"/>
</dbReference>
<dbReference type="PANTHER" id="PTHR45953:SF1">
    <property type="entry name" value="IDURONATE 2-SULFATASE"/>
    <property type="match status" value="1"/>
</dbReference>
<name>A0A1H7AQJ4_9BACT</name>
<feature type="signal peptide" evidence="7">
    <location>
        <begin position="1"/>
        <end position="19"/>
    </location>
</feature>
<dbReference type="GO" id="GO:0046872">
    <property type="term" value="F:metal ion binding"/>
    <property type="evidence" value="ECO:0007669"/>
    <property type="project" value="UniProtKB-KW"/>
</dbReference>
<dbReference type="GO" id="GO:0004423">
    <property type="term" value="F:iduronate-2-sulfatase activity"/>
    <property type="evidence" value="ECO:0007669"/>
    <property type="project" value="InterPro"/>
</dbReference>
<keyword evidence="6" id="KW-0106">Calcium</keyword>
<dbReference type="InterPro" id="IPR000917">
    <property type="entry name" value="Sulfatase_N"/>
</dbReference>
<keyword evidence="5" id="KW-0378">Hydrolase</keyword>
<reference evidence="10" key="1">
    <citation type="submission" date="2016-10" db="EMBL/GenBank/DDBJ databases">
        <authorList>
            <person name="Varghese N."/>
            <person name="Submissions S."/>
        </authorList>
    </citation>
    <scope>NUCLEOTIDE SEQUENCE [LARGE SCALE GENOMIC DNA]</scope>
    <source>
        <strain evidence="10">IBRC-M 10761</strain>
    </source>
</reference>
<dbReference type="InterPro" id="IPR035874">
    <property type="entry name" value="IDS"/>
</dbReference>
<evidence type="ECO:0000256" key="7">
    <source>
        <dbReference type="SAM" id="SignalP"/>
    </source>
</evidence>
<evidence type="ECO:0000256" key="3">
    <source>
        <dbReference type="ARBA" id="ARBA00022723"/>
    </source>
</evidence>
<dbReference type="OrthoDB" id="9763552at2"/>
<proteinExistence type="inferred from homology"/>